<gene>
    <name evidence="2" type="ORF">GOP47_0017795</name>
</gene>
<keyword evidence="3" id="KW-1185">Reference proteome</keyword>
<feature type="chain" id="PRO_5039730647" description="Secreted protein" evidence="1">
    <location>
        <begin position="23"/>
        <end position="97"/>
    </location>
</feature>
<proteinExistence type="predicted"/>
<comment type="caution">
    <text evidence="2">The sequence shown here is derived from an EMBL/GenBank/DDBJ whole genome shotgun (WGS) entry which is preliminary data.</text>
</comment>
<dbReference type="Proteomes" id="UP000886520">
    <property type="component" value="Chromosome 17"/>
</dbReference>
<reference evidence="2" key="1">
    <citation type="submission" date="2021-01" db="EMBL/GenBank/DDBJ databases">
        <title>Adiantum capillus-veneris genome.</title>
        <authorList>
            <person name="Fang Y."/>
            <person name="Liao Q."/>
        </authorList>
    </citation>
    <scope>NUCLEOTIDE SEQUENCE</scope>
    <source>
        <strain evidence="2">H3</strain>
        <tissue evidence="2">Leaf</tissue>
    </source>
</reference>
<evidence type="ECO:0000313" key="2">
    <source>
        <dbReference type="EMBL" id="KAI5067267.1"/>
    </source>
</evidence>
<evidence type="ECO:0000256" key="1">
    <source>
        <dbReference type="SAM" id="SignalP"/>
    </source>
</evidence>
<dbReference type="AlphaFoldDB" id="A0A9D4ZAX2"/>
<keyword evidence="1" id="KW-0732">Signal</keyword>
<organism evidence="2 3">
    <name type="scientific">Adiantum capillus-veneris</name>
    <name type="common">Maidenhair fern</name>
    <dbReference type="NCBI Taxonomy" id="13818"/>
    <lineage>
        <taxon>Eukaryota</taxon>
        <taxon>Viridiplantae</taxon>
        <taxon>Streptophyta</taxon>
        <taxon>Embryophyta</taxon>
        <taxon>Tracheophyta</taxon>
        <taxon>Polypodiopsida</taxon>
        <taxon>Polypodiidae</taxon>
        <taxon>Polypodiales</taxon>
        <taxon>Pteridineae</taxon>
        <taxon>Pteridaceae</taxon>
        <taxon>Vittarioideae</taxon>
        <taxon>Adiantum</taxon>
    </lineage>
</organism>
<evidence type="ECO:0000313" key="3">
    <source>
        <dbReference type="Proteomes" id="UP000886520"/>
    </source>
</evidence>
<dbReference type="EMBL" id="JABFUD020000017">
    <property type="protein sequence ID" value="KAI5067267.1"/>
    <property type="molecule type" value="Genomic_DNA"/>
</dbReference>
<feature type="signal peptide" evidence="1">
    <location>
        <begin position="1"/>
        <end position="22"/>
    </location>
</feature>
<protein>
    <recommendedName>
        <fullName evidence="4">Secreted protein</fullName>
    </recommendedName>
</protein>
<sequence length="97" mass="10951">MGTRQAKRRLATLCLCPWPTLLLMKATQHIHAYVRWEKHIDDPAHILPTGNNVGRRSPLKPGKDSFSSLIALTAEKSKLFPSDTELGRFEKPFGQNL</sequence>
<name>A0A9D4ZAX2_ADICA</name>
<accession>A0A9D4ZAX2</accession>
<evidence type="ECO:0008006" key="4">
    <source>
        <dbReference type="Google" id="ProtNLM"/>
    </source>
</evidence>